<evidence type="ECO:0000313" key="3">
    <source>
        <dbReference type="Proteomes" id="UP001153076"/>
    </source>
</evidence>
<keyword evidence="1" id="KW-1133">Transmembrane helix</keyword>
<proteinExistence type="predicted"/>
<name>A0A9Q1K8D1_9CARY</name>
<sequence length="336" mass="38431">MKNMMPSTEDNTEGRKMRETIMGNMPFYGRQQTRPEKPYLHNLITFNGGAEEPDVLRLIARGRRRCRGEEEREDTGMDPPKMTFEISYKSLLAKITTLFNLLPPIYVLSGRFEGVSTVFLKNEHSLISMVYQGVAKNTIVEAEESATLQVVTYFVKRYDITIYDVNWEVTIAYKKSAQLYKQQVQKLKSILAPSIYLVATINNSTLALAAIVMMNFMGFLEQIANKLTIKLNSYENVTLDNHHYQSCIMVECLGYVDQEPYILSDICKSLADAMQNAARKTLSYLQASYQFTVYDVNYEVMQTAWAQCCKRRKKCELLCSKIAGKDKGKTIVKYSG</sequence>
<dbReference type="OrthoDB" id="1721902at2759"/>
<accession>A0A9Q1K8D1</accession>
<keyword evidence="1" id="KW-0812">Transmembrane</keyword>
<protein>
    <submittedName>
        <fullName evidence="2">Uncharacterized protein</fullName>
    </submittedName>
</protein>
<comment type="caution">
    <text evidence="2">The sequence shown here is derived from an EMBL/GenBank/DDBJ whole genome shotgun (WGS) entry which is preliminary data.</text>
</comment>
<dbReference type="EMBL" id="JAKOGI010000266">
    <property type="protein sequence ID" value="KAJ8438212.1"/>
    <property type="molecule type" value="Genomic_DNA"/>
</dbReference>
<reference evidence="2" key="1">
    <citation type="submission" date="2022-04" db="EMBL/GenBank/DDBJ databases">
        <title>Carnegiea gigantea Genome sequencing and assembly v2.</title>
        <authorList>
            <person name="Copetti D."/>
            <person name="Sanderson M.J."/>
            <person name="Burquez A."/>
            <person name="Wojciechowski M.F."/>
        </authorList>
    </citation>
    <scope>NUCLEOTIDE SEQUENCE</scope>
    <source>
        <strain evidence="2">SGP5-SGP5p</strain>
        <tissue evidence="2">Aerial part</tissue>
    </source>
</reference>
<organism evidence="2 3">
    <name type="scientific">Carnegiea gigantea</name>
    <dbReference type="NCBI Taxonomy" id="171969"/>
    <lineage>
        <taxon>Eukaryota</taxon>
        <taxon>Viridiplantae</taxon>
        <taxon>Streptophyta</taxon>
        <taxon>Embryophyta</taxon>
        <taxon>Tracheophyta</taxon>
        <taxon>Spermatophyta</taxon>
        <taxon>Magnoliopsida</taxon>
        <taxon>eudicotyledons</taxon>
        <taxon>Gunneridae</taxon>
        <taxon>Pentapetalae</taxon>
        <taxon>Caryophyllales</taxon>
        <taxon>Cactineae</taxon>
        <taxon>Cactaceae</taxon>
        <taxon>Cactoideae</taxon>
        <taxon>Echinocereeae</taxon>
        <taxon>Carnegiea</taxon>
    </lineage>
</organism>
<keyword evidence="3" id="KW-1185">Reference proteome</keyword>
<keyword evidence="1" id="KW-0472">Membrane</keyword>
<evidence type="ECO:0000256" key="1">
    <source>
        <dbReference type="SAM" id="Phobius"/>
    </source>
</evidence>
<gene>
    <name evidence="2" type="ORF">Cgig2_001930</name>
</gene>
<feature type="transmembrane region" description="Helical" evidence="1">
    <location>
        <begin position="195"/>
        <end position="220"/>
    </location>
</feature>
<evidence type="ECO:0000313" key="2">
    <source>
        <dbReference type="EMBL" id="KAJ8438212.1"/>
    </source>
</evidence>
<dbReference type="AlphaFoldDB" id="A0A9Q1K8D1"/>
<dbReference type="Proteomes" id="UP001153076">
    <property type="component" value="Unassembled WGS sequence"/>
</dbReference>